<dbReference type="Pfam" id="PF14135">
    <property type="entry name" value="DUF4302"/>
    <property type="match status" value="1"/>
</dbReference>
<evidence type="ECO:0000313" key="2">
    <source>
        <dbReference type="EMBL" id="MFD2548693.1"/>
    </source>
</evidence>
<evidence type="ECO:0000313" key="3">
    <source>
        <dbReference type="Proteomes" id="UP001597545"/>
    </source>
</evidence>
<feature type="chain" id="PRO_5046637151" evidence="1">
    <location>
        <begin position="22"/>
        <end position="437"/>
    </location>
</feature>
<keyword evidence="1" id="KW-0732">Signal</keyword>
<dbReference type="PROSITE" id="PS51257">
    <property type="entry name" value="PROKAR_LIPOPROTEIN"/>
    <property type="match status" value="1"/>
</dbReference>
<evidence type="ECO:0000256" key="1">
    <source>
        <dbReference type="SAM" id="SignalP"/>
    </source>
</evidence>
<organism evidence="2 3">
    <name type="scientific">Sphingobacterium suaedae</name>
    <dbReference type="NCBI Taxonomy" id="1686402"/>
    <lineage>
        <taxon>Bacteria</taxon>
        <taxon>Pseudomonadati</taxon>
        <taxon>Bacteroidota</taxon>
        <taxon>Sphingobacteriia</taxon>
        <taxon>Sphingobacteriales</taxon>
        <taxon>Sphingobacteriaceae</taxon>
        <taxon>Sphingobacterium</taxon>
    </lineage>
</organism>
<gene>
    <name evidence="2" type="ORF">ACFSR5_13660</name>
</gene>
<name>A0ABW5KJR7_9SPHI</name>
<proteinExistence type="predicted"/>
<protein>
    <submittedName>
        <fullName evidence="2">DUF4302 domain-containing protein</fullName>
    </submittedName>
</protein>
<comment type="caution">
    <text evidence="2">The sequence shown here is derived from an EMBL/GenBank/DDBJ whole genome shotgun (WGS) entry which is preliminary data.</text>
</comment>
<keyword evidence="3" id="KW-1185">Reference proteome</keyword>
<dbReference type="EMBL" id="JBHULR010000005">
    <property type="protein sequence ID" value="MFD2548693.1"/>
    <property type="molecule type" value="Genomic_DNA"/>
</dbReference>
<dbReference type="InterPro" id="IPR025396">
    <property type="entry name" value="DUF4302"/>
</dbReference>
<reference evidence="3" key="1">
    <citation type="journal article" date="2019" name="Int. J. Syst. Evol. Microbiol.">
        <title>The Global Catalogue of Microorganisms (GCM) 10K type strain sequencing project: providing services to taxonomists for standard genome sequencing and annotation.</title>
        <authorList>
            <consortium name="The Broad Institute Genomics Platform"/>
            <consortium name="The Broad Institute Genome Sequencing Center for Infectious Disease"/>
            <person name="Wu L."/>
            <person name="Ma J."/>
        </authorList>
    </citation>
    <scope>NUCLEOTIDE SEQUENCE [LARGE SCALE GENOMIC DNA]</scope>
    <source>
        <strain evidence="3">KCTC 42662</strain>
    </source>
</reference>
<feature type="signal peptide" evidence="1">
    <location>
        <begin position="1"/>
        <end position="21"/>
    </location>
</feature>
<dbReference type="Proteomes" id="UP001597545">
    <property type="component" value="Unassembled WGS sequence"/>
</dbReference>
<accession>A0ABW5KJR7</accession>
<dbReference type="RefSeq" id="WP_380904692.1">
    <property type="nucleotide sequence ID" value="NZ_JBHUEG010000004.1"/>
</dbReference>
<sequence>MKNSIKLLLALLFLAAGCGKSEVDLLFDKTPEQRMSEQQQEIKDQLVGAQFGWRVFNETLSRGNYGYYMSFDDKDRVKMLADINNESSTELQESSYRLRLINGPVLAFETYNYIHLLNDPNPAVIGGVRGDGLKSDIEFDFQRATEDSIFFKGRKYAGQMVLVRATQAEQESFLNSGYAEAIAETKSFFIENPISYFEIGGVKYQIFFNGAGKKVDVASYVNGQAIISPAASFSFLLDGIEIPTGMQAGSTLLRYLMRESDKFYAKSEVGDKFEILVSDEAIVPLNKLVGIKYSLRSPYLKYYPGTSEAGLSILKRYHEGLGNRATGYTFNSGYIDLKWDLVNQRITVSGFSSQNGGASGWTTTAVYNYTFDEQTGQYKLTRRSAASGGYTAVILDKLDEFLLNSAFTIEYFFDSGNVYGKMKGVDKPDVEMTFQLL</sequence>